<protein>
    <submittedName>
        <fullName evidence="2">Uncharacterized protein</fullName>
    </submittedName>
</protein>
<dbReference type="InterPro" id="IPR046151">
    <property type="entry name" value="DUF6153"/>
</dbReference>
<dbReference type="Pfam" id="PF19650">
    <property type="entry name" value="DUF6153"/>
    <property type="match status" value="1"/>
</dbReference>
<keyword evidence="3" id="KW-1185">Reference proteome</keyword>
<dbReference type="Proteomes" id="UP000503540">
    <property type="component" value="Chromosome"/>
</dbReference>
<dbReference type="RefSeq" id="WP_167477857.1">
    <property type="nucleotide sequence ID" value="NZ_CP046172.1"/>
</dbReference>
<evidence type="ECO:0000313" key="3">
    <source>
        <dbReference type="Proteomes" id="UP000503540"/>
    </source>
</evidence>
<keyword evidence="1" id="KW-0812">Transmembrane</keyword>
<organism evidence="2 3">
    <name type="scientific">Nocardia arthritidis</name>
    <dbReference type="NCBI Taxonomy" id="228602"/>
    <lineage>
        <taxon>Bacteria</taxon>
        <taxon>Bacillati</taxon>
        <taxon>Actinomycetota</taxon>
        <taxon>Actinomycetes</taxon>
        <taxon>Mycobacteriales</taxon>
        <taxon>Nocardiaceae</taxon>
        <taxon>Nocardia</taxon>
    </lineage>
</organism>
<reference evidence="2 3" key="1">
    <citation type="journal article" date="2019" name="ACS Chem. Biol.">
        <title>Identification and Mobilization of a Cryptic Antibiotic Biosynthesis Gene Locus from a Human-Pathogenic Nocardia Isolate.</title>
        <authorList>
            <person name="Herisse M."/>
            <person name="Ishida K."/>
            <person name="Porter J.L."/>
            <person name="Howden B."/>
            <person name="Hertweck C."/>
            <person name="Stinear T.P."/>
            <person name="Pidot S.J."/>
        </authorList>
    </citation>
    <scope>NUCLEOTIDE SEQUENCE [LARGE SCALE GENOMIC DNA]</scope>
    <source>
        <strain evidence="2 3">AUSMDU00012717</strain>
    </source>
</reference>
<dbReference type="KEGG" id="nah:F5544_39125"/>
<evidence type="ECO:0000313" key="2">
    <source>
        <dbReference type="EMBL" id="QIS15646.1"/>
    </source>
</evidence>
<feature type="transmembrane region" description="Helical" evidence="1">
    <location>
        <begin position="81"/>
        <end position="106"/>
    </location>
</feature>
<sequence length="142" mass="14875">MIEQRKRRASGAARMLGLLALLAGIVAMHAGVFAFPAHGESGGHTGAAMTHHAASATVESAKMPVHQQDCGSDGCAAAHGGIHACVFVLAAFALAIGLVVLARLAVDRPGTGIALPRHWRPRRERPPPWTVLSRAELSILRI</sequence>
<proteinExistence type="predicted"/>
<dbReference type="EMBL" id="CP046172">
    <property type="protein sequence ID" value="QIS15646.1"/>
    <property type="molecule type" value="Genomic_DNA"/>
</dbReference>
<gene>
    <name evidence="2" type="ORF">F5544_39125</name>
</gene>
<accession>A0A6G9YRK3</accession>
<evidence type="ECO:0000256" key="1">
    <source>
        <dbReference type="SAM" id="Phobius"/>
    </source>
</evidence>
<name>A0A6G9YRK3_9NOCA</name>
<dbReference type="AlphaFoldDB" id="A0A6G9YRK3"/>
<keyword evidence="1" id="KW-1133">Transmembrane helix</keyword>
<keyword evidence="1" id="KW-0472">Membrane</keyword>